<reference evidence="7" key="1">
    <citation type="submission" date="2020-11" db="EMBL/GenBank/DDBJ databases">
        <authorList>
            <person name="Tran Van P."/>
        </authorList>
    </citation>
    <scope>NUCLEOTIDE SEQUENCE</scope>
</reference>
<protein>
    <recommendedName>
        <fullName evidence="6">Major facilitator superfamily (MFS) profile domain-containing protein</fullName>
    </recommendedName>
</protein>
<dbReference type="Gene3D" id="1.20.1250.20">
    <property type="entry name" value="MFS general substrate transporter like domains"/>
    <property type="match status" value="1"/>
</dbReference>
<keyword evidence="8" id="KW-1185">Reference proteome</keyword>
<dbReference type="GO" id="GO:0046943">
    <property type="term" value="F:carboxylic acid transmembrane transporter activity"/>
    <property type="evidence" value="ECO:0007669"/>
    <property type="project" value="TreeGrafter"/>
</dbReference>
<evidence type="ECO:0000313" key="7">
    <source>
        <dbReference type="EMBL" id="CAD7636473.1"/>
    </source>
</evidence>
<dbReference type="PROSITE" id="PS00217">
    <property type="entry name" value="SUGAR_TRANSPORT_2"/>
    <property type="match status" value="1"/>
</dbReference>
<dbReference type="InterPro" id="IPR036259">
    <property type="entry name" value="MFS_trans_sf"/>
</dbReference>
<dbReference type="PANTHER" id="PTHR23508:SF10">
    <property type="entry name" value="CARBOXYLIC ACID TRANSPORTER PROTEIN HOMOLOG"/>
    <property type="match status" value="1"/>
</dbReference>
<feature type="transmembrane region" description="Helical" evidence="5">
    <location>
        <begin position="108"/>
        <end position="128"/>
    </location>
</feature>
<feature type="transmembrane region" description="Helical" evidence="5">
    <location>
        <begin position="41"/>
        <end position="65"/>
    </location>
</feature>
<dbReference type="CDD" id="cd17365">
    <property type="entry name" value="MFS_PcaK_like"/>
    <property type="match status" value="1"/>
</dbReference>
<accession>A0A7R9L9Z0</accession>
<feature type="transmembrane region" description="Helical" evidence="5">
    <location>
        <begin position="196"/>
        <end position="218"/>
    </location>
</feature>
<gene>
    <name evidence="7" type="ORF">ONB1V03_LOCUS205</name>
</gene>
<feature type="domain" description="Major facilitator superfamily (MFS) profile" evidence="6">
    <location>
        <begin position="43"/>
        <end position="456"/>
    </location>
</feature>
<dbReference type="InterPro" id="IPR005829">
    <property type="entry name" value="Sugar_transporter_CS"/>
</dbReference>
<dbReference type="PROSITE" id="PS50850">
    <property type="entry name" value="MFS"/>
    <property type="match status" value="1"/>
</dbReference>
<name>A0A7R9L9Z0_9ACAR</name>
<feature type="transmembrane region" description="Helical" evidence="5">
    <location>
        <begin position="77"/>
        <end position="101"/>
    </location>
</feature>
<dbReference type="GO" id="GO:0005886">
    <property type="term" value="C:plasma membrane"/>
    <property type="evidence" value="ECO:0007669"/>
    <property type="project" value="TreeGrafter"/>
</dbReference>
<feature type="transmembrane region" description="Helical" evidence="5">
    <location>
        <begin position="166"/>
        <end position="190"/>
    </location>
</feature>
<organism evidence="7">
    <name type="scientific">Oppiella nova</name>
    <dbReference type="NCBI Taxonomy" id="334625"/>
    <lineage>
        <taxon>Eukaryota</taxon>
        <taxon>Metazoa</taxon>
        <taxon>Ecdysozoa</taxon>
        <taxon>Arthropoda</taxon>
        <taxon>Chelicerata</taxon>
        <taxon>Arachnida</taxon>
        <taxon>Acari</taxon>
        <taxon>Acariformes</taxon>
        <taxon>Sarcoptiformes</taxon>
        <taxon>Oribatida</taxon>
        <taxon>Brachypylina</taxon>
        <taxon>Oppioidea</taxon>
        <taxon>Oppiidae</taxon>
        <taxon>Oppiella</taxon>
    </lineage>
</organism>
<evidence type="ECO:0000256" key="2">
    <source>
        <dbReference type="ARBA" id="ARBA00022692"/>
    </source>
</evidence>
<dbReference type="Proteomes" id="UP000728032">
    <property type="component" value="Unassembled WGS sequence"/>
</dbReference>
<dbReference type="SUPFAM" id="SSF103473">
    <property type="entry name" value="MFS general substrate transporter"/>
    <property type="match status" value="1"/>
</dbReference>
<dbReference type="InterPro" id="IPR020846">
    <property type="entry name" value="MFS_dom"/>
</dbReference>
<feature type="transmembrane region" description="Helical" evidence="5">
    <location>
        <begin position="315"/>
        <end position="333"/>
    </location>
</feature>
<keyword evidence="2 5" id="KW-0812">Transmembrane</keyword>
<feature type="transmembrane region" description="Helical" evidence="5">
    <location>
        <begin position="134"/>
        <end position="154"/>
    </location>
</feature>
<feature type="transmembrane region" description="Helical" evidence="5">
    <location>
        <begin position="366"/>
        <end position="389"/>
    </location>
</feature>
<keyword evidence="3 5" id="KW-1133">Transmembrane helix</keyword>
<dbReference type="EMBL" id="CAJPVJ010000007">
    <property type="protein sequence ID" value="CAG2157304.1"/>
    <property type="molecule type" value="Genomic_DNA"/>
</dbReference>
<feature type="transmembrane region" description="Helical" evidence="5">
    <location>
        <begin position="277"/>
        <end position="295"/>
    </location>
</feature>
<dbReference type="AlphaFoldDB" id="A0A7R9L9Z0"/>
<evidence type="ECO:0000256" key="4">
    <source>
        <dbReference type="ARBA" id="ARBA00023136"/>
    </source>
</evidence>
<dbReference type="Pfam" id="PF07690">
    <property type="entry name" value="MFS_1"/>
    <property type="match status" value="1"/>
</dbReference>
<evidence type="ECO:0000313" key="8">
    <source>
        <dbReference type="Proteomes" id="UP000728032"/>
    </source>
</evidence>
<dbReference type="EMBL" id="OC914832">
    <property type="protein sequence ID" value="CAD7636473.1"/>
    <property type="molecule type" value="Genomic_DNA"/>
</dbReference>
<comment type="subcellular location">
    <subcellularLocation>
        <location evidence="1">Membrane</location>
        <topology evidence="1">Multi-pass membrane protein</topology>
    </subcellularLocation>
</comment>
<feature type="transmembrane region" description="Helical" evidence="5">
    <location>
        <begin position="340"/>
        <end position="360"/>
    </location>
</feature>
<evidence type="ECO:0000256" key="3">
    <source>
        <dbReference type="ARBA" id="ARBA00022989"/>
    </source>
</evidence>
<evidence type="ECO:0000256" key="5">
    <source>
        <dbReference type="SAM" id="Phobius"/>
    </source>
</evidence>
<dbReference type="PANTHER" id="PTHR23508">
    <property type="entry name" value="CARBOXYLIC ACID TRANSPORTER PROTEIN HOMOLOG"/>
    <property type="match status" value="1"/>
</dbReference>
<keyword evidence="4 5" id="KW-0472">Membrane</keyword>
<evidence type="ECO:0000256" key="1">
    <source>
        <dbReference type="ARBA" id="ARBA00004141"/>
    </source>
</evidence>
<dbReference type="InterPro" id="IPR011701">
    <property type="entry name" value="MFS"/>
</dbReference>
<proteinExistence type="predicted"/>
<feature type="transmembrane region" description="Helical" evidence="5">
    <location>
        <begin position="401"/>
        <end position="424"/>
    </location>
</feature>
<sequence length="456" mass="48493">MDTDMHNHPTTQFSNVVLGDTQMERDVLGEISQNKMSRYQWFVILICVFLNIIDGFDVMVMAFTAPSVSADWSLSGAQIGLLLSAGLFGMAAGSIFLAPLADKIGRRLLILICLVIAGISMLACAFVNSHSMLAVLRFVTGIGVGGILASSNVLASEYANTRWRSFAVSLMSTGYGIGATLGGILSLTLIENLGWRSIFLAGGITTIAMLLVSIWLLPESLDYLLAKRPQQALGRMNSVLQRMGLTHLDALPDYAKSDAKGGGDFAKLFGGQQGFQTLCLWGAFFLVMFGFYFVMSWTPKILISMGMSPEQGVTTGILISIGGIFGAAIIGLLASRIKIFYALSLFLGLTAACVFLFVAVSAQVSVALIVGLLLGTLINGCIAGLYSISPTIYDADIRSRGVGYAIGFGRIGAILSPTIAGVFLDKGLAPATLYAYYGVCSGACRFSDRQQCRANA</sequence>
<evidence type="ECO:0000259" key="6">
    <source>
        <dbReference type="PROSITE" id="PS50850"/>
    </source>
</evidence>
<dbReference type="OrthoDB" id="4139357at2759"/>